<proteinExistence type="predicted"/>
<dbReference type="PANTHER" id="PTHR43072">
    <property type="entry name" value="N-ACETYLTRANSFERASE"/>
    <property type="match status" value="1"/>
</dbReference>
<name>A0A2R8CHL7_9GAMM</name>
<dbReference type="EC" id="2.3.1.-" evidence="2"/>
<keyword evidence="2" id="KW-0012">Acyltransferase</keyword>
<dbReference type="PANTHER" id="PTHR43072:SF8">
    <property type="entry name" value="ACYLTRANSFERASE FABY-RELATED"/>
    <property type="match status" value="1"/>
</dbReference>
<evidence type="ECO:0000313" key="3">
    <source>
        <dbReference type="Proteomes" id="UP000244934"/>
    </source>
</evidence>
<evidence type="ECO:0000259" key="1">
    <source>
        <dbReference type="PROSITE" id="PS51186"/>
    </source>
</evidence>
<sequence length="194" mass="21221">MSDRPGKPDVTVRGVTVREVMDQDLEAIHAIYGHHVRHGLGSFEEVPPTLEEMTRRCTATREAGLPYLVAVIDEAVVGYAYAGFFHPRSAYRFCLEDSVYVSHEAHGRGVGTALMEALLTRCEAGPWRQMIALIGDSGNAGSVALHKRFGFTHQGVIEACGFKFGRWVDAVIMQRPLNEGDTTLPETGPPQTPG</sequence>
<dbReference type="RefSeq" id="WP_108841251.1">
    <property type="nucleotide sequence ID" value="NZ_ONZI01000001.1"/>
</dbReference>
<dbReference type="InterPro" id="IPR000182">
    <property type="entry name" value="GNAT_dom"/>
</dbReference>
<dbReference type="Proteomes" id="UP000244934">
    <property type="component" value="Unassembled WGS sequence"/>
</dbReference>
<feature type="domain" description="N-acetyltransferase" evidence="1">
    <location>
        <begin position="15"/>
        <end position="178"/>
    </location>
</feature>
<dbReference type="SUPFAM" id="SSF55729">
    <property type="entry name" value="Acyl-CoA N-acyltransferases (Nat)"/>
    <property type="match status" value="1"/>
</dbReference>
<dbReference type="PROSITE" id="PS51186">
    <property type="entry name" value="GNAT"/>
    <property type="match status" value="1"/>
</dbReference>
<reference evidence="3" key="1">
    <citation type="submission" date="2018-03" db="EMBL/GenBank/DDBJ databases">
        <authorList>
            <person name="Navarro De La Torre S."/>
        </authorList>
    </citation>
    <scope>NUCLEOTIDE SEQUENCE [LARGE SCALE GENOMIC DNA]</scope>
    <source>
        <strain evidence="3">EAod3</strain>
    </source>
</reference>
<dbReference type="Gene3D" id="3.40.630.30">
    <property type="match status" value="1"/>
</dbReference>
<evidence type="ECO:0000313" key="2">
    <source>
        <dbReference type="EMBL" id="SPJ32370.1"/>
    </source>
</evidence>
<keyword evidence="3" id="KW-1185">Reference proteome</keyword>
<accession>A0A2R8CHL7</accession>
<dbReference type="InterPro" id="IPR016181">
    <property type="entry name" value="Acyl_CoA_acyltransferase"/>
</dbReference>
<dbReference type="CDD" id="cd04301">
    <property type="entry name" value="NAT_SF"/>
    <property type="match status" value="1"/>
</dbReference>
<dbReference type="AlphaFoldDB" id="A0A2R8CHL7"/>
<dbReference type="EMBL" id="ONZI01000001">
    <property type="protein sequence ID" value="SPJ32370.1"/>
    <property type="molecule type" value="Genomic_DNA"/>
</dbReference>
<dbReference type="OrthoDB" id="5459937at2"/>
<dbReference type="Pfam" id="PF00583">
    <property type="entry name" value="Acetyltransf_1"/>
    <property type="match status" value="1"/>
</dbReference>
<protein>
    <submittedName>
        <fullName evidence="2">L-methionine sulfoximine/L-methionine sulfone acetyltransferase</fullName>
        <ecNumber evidence="2">2.3.1.-</ecNumber>
    </submittedName>
</protein>
<gene>
    <name evidence="2" type="ORF">KSP9073_00370</name>
</gene>
<keyword evidence="2" id="KW-0808">Transferase</keyword>
<organism evidence="2 3">
    <name type="scientific">Kushneria phyllosphaerae</name>
    <dbReference type="NCBI Taxonomy" id="2100822"/>
    <lineage>
        <taxon>Bacteria</taxon>
        <taxon>Pseudomonadati</taxon>
        <taxon>Pseudomonadota</taxon>
        <taxon>Gammaproteobacteria</taxon>
        <taxon>Oceanospirillales</taxon>
        <taxon>Halomonadaceae</taxon>
        <taxon>Kushneria</taxon>
    </lineage>
</organism>
<dbReference type="GO" id="GO:0016747">
    <property type="term" value="F:acyltransferase activity, transferring groups other than amino-acyl groups"/>
    <property type="evidence" value="ECO:0007669"/>
    <property type="project" value="InterPro"/>
</dbReference>